<reference evidence="2 3" key="2">
    <citation type="submission" date="2020-07" db="EMBL/GenBank/DDBJ databases">
        <title>Genome assembly of wild tea tree DASZ reveals pedigree and selection history of tea varieties.</title>
        <authorList>
            <person name="Zhang W."/>
        </authorList>
    </citation>
    <scope>NUCLEOTIDE SEQUENCE [LARGE SCALE GENOMIC DNA]</scope>
    <source>
        <strain evidence="3">cv. G240</strain>
        <tissue evidence="2">Leaf</tissue>
    </source>
</reference>
<dbReference type="AlphaFoldDB" id="A0A7J7H3S0"/>
<evidence type="ECO:0000256" key="1">
    <source>
        <dbReference type="SAM" id="MobiDB-lite"/>
    </source>
</evidence>
<dbReference type="PANTHER" id="PTHR35486:SF1">
    <property type="entry name" value="OS02G0689500 PROTEIN"/>
    <property type="match status" value="1"/>
</dbReference>
<name>A0A7J7H3S0_CAMSI</name>
<evidence type="ECO:0000313" key="3">
    <source>
        <dbReference type="Proteomes" id="UP000593564"/>
    </source>
</evidence>
<gene>
    <name evidence="2" type="ORF">HYC85_016702</name>
</gene>
<feature type="region of interest" description="Disordered" evidence="1">
    <location>
        <begin position="36"/>
        <end position="57"/>
    </location>
</feature>
<comment type="caution">
    <text evidence="2">The sequence shown here is derived from an EMBL/GenBank/DDBJ whole genome shotgun (WGS) entry which is preliminary data.</text>
</comment>
<protein>
    <submittedName>
        <fullName evidence="2">Uncharacterized protein</fullName>
    </submittedName>
</protein>
<sequence length="274" mass="29879">MRCKNHHTDLSSSVGVCASCLRERLFVIIAAQIQSQSQSQSQEDRRKSDAQPPPLAFPRSVSPYVYCRKSDNTSWNHHHDQLFYGTPQLGPTGERGIVTGNRKLKTRLPLFGRFFGSKPKNTDSNPSVVSDSNSRNSCNISSSSPSWISTMLSKKESISGFGRKIGRNRDHGMSPARVSDCDGSANCASPRRAVRRGGGGRQNQGGKVAGLKFCLSPLVRASPNHNQQWNQKGMPAAEMAVSGDIRVPVKPHLSAAAAFCANRSRKIADFGRVK</sequence>
<feature type="compositionally biased region" description="Low complexity" evidence="1">
    <location>
        <begin position="122"/>
        <end position="140"/>
    </location>
</feature>
<keyword evidence="3" id="KW-1185">Reference proteome</keyword>
<proteinExistence type="predicted"/>
<dbReference type="Proteomes" id="UP000593564">
    <property type="component" value="Unassembled WGS sequence"/>
</dbReference>
<accession>A0A7J7H3S0</accession>
<organism evidence="2 3">
    <name type="scientific">Camellia sinensis</name>
    <name type="common">Tea plant</name>
    <name type="synonym">Thea sinensis</name>
    <dbReference type="NCBI Taxonomy" id="4442"/>
    <lineage>
        <taxon>Eukaryota</taxon>
        <taxon>Viridiplantae</taxon>
        <taxon>Streptophyta</taxon>
        <taxon>Embryophyta</taxon>
        <taxon>Tracheophyta</taxon>
        <taxon>Spermatophyta</taxon>
        <taxon>Magnoliopsida</taxon>
        <taxon>eudicotyledons</taxon>
        <taxon>Gunneridae</taxon>
        <taxon>Pentapetalae</taxon>
        <taxon>asterids</taxon>
        <taxon>Ericales</taxon>
        <taxon>Theaceae</taxon>
        <taxon>Camellia</taxon>
    </lineage>
</organism>
<feature type="region of interest" description="Disordered" evidence="1">
    <location>
        <begin position="162"/>
        <end position="184"/>
    </location>
</feature>
<evidence type="ECO:0000313" key="2">
    <source>
        <dbReference type="EMBL" id="KAF5946474.1"/>
    </source>
</evidence>
<feature type="region of interest" description="Disordered" evidence="1">
    <location>
        <begin position="115"/>
        <end position="140"/>
    </location>
</feature>
<reference evidence="3" key="1">
    <citation type="journal article" date="2020" name="Nat. Commun.">
        <title>Genome assembly of wild tea tree DASZ reveals pedigree and selection history of tea varieties.</title>
        <authorList>
            <person name="Zhang W."/>
            <person name="Zhang Y."/>
            <person name="Qiu H."/>
            <person name="Guo Y."/>
            <person name="Wan H."/>
            <person name="Zhang X."/>
            <person name="Scossa F."/>
            <person name="Alseekh S."/>
            <person name="Zhang Q."/>
            <person name="Wang P."/>
            <person name="Xu L."/>
            <person name="Schmidt M.H."/>
            <person name="Jia X."/>
            <person name="Li D."/>
            <person name="Zhu A."/>
            <person name="Guo F."/>
            <person name="Chen W."/>
            <person name="Ni D."/>
            <person name="Usadel B."/>
            <person name="Fernie A.R."/>
            <person name="Wen W."/>
        </authorList>
    </citation>
    <scope>NUCLEOTIDE SEQUENCE [LARGE SCALE GENOMIC DNA]</scope>
    <source>
        <strain evidence="3">cv. G240</strain>
    </source>
</reference>
<dbReference type="EMBL" id="JACBKZ010000007">
    <property type="protein sequence ID" value="KAF5946474.1"/>
    <property type="molecule type" value="Genomic_DNA"/>
</dbReference>
<dbReference type="PANTHER" id="PTHR35486">
    <property type="entry name" value="EXPRESSED PROTEIN"/>
    <property type="match status" value="1"/>
</dbReference>